<dbReference type="GO" id="GO:0003723">
    <property type="term" value="F:RNA binding"/>
    <property type="evidence" value="ECO:0007669"/>
    <property type="project" value="TreeGrafter"/>
</dbReference>
<feature type="compositionally biased region" description="Polar residues" evidence="1">
    <location>
        <begin position="185"/>
        <end position="202"/>
    </location>
</feature>
<dbReference type="InterPro" id="IPR039900">
    <property type="entry name" value="Pat1-like"/>
</dbReference>
<feature type="compositionally biased region" description="Polar residues" evidence="1">
    <location>
        <begin position="363"/>
        <end position="380"/>
    </location>
</feature>
<name>A0AAD7LWV1_QUISA</name>
<dbReference type="GO" id="GO:0000932">
    <property type="term" value="C:P-body"/>
    <property type="evidence" value="ECO:0007669"/>
    <property type="project" value="TreeGrafter"/>
</dbReference>
<gene>
    <name evidence="2" type="ORF">O6P43_014390</name>
</gene>
<organism evidence="2 3">
    <name type="scientific">Quillaja saponaria</name>
    <name type="common">Soap bark tree</name>
    <dbReference type="NCBI Taxonomy" id="32244"/>
    <lineage>
        <taxon>Eukaryota</taxon>
        <taxon>Viridiplantae</taxon>
        <taxon>Streptophyta</taxon>
        <taxon>Embryophyta</taxon>
        <taxon>Tracheophyta</taxon>
        <taxon>Spermatophyta</taxon>
        <taxon>Magnoliopsida</taxon>
        <taxon>eudicotyledons</taxon>
        <taxon>Gunneridae</taxon>
        <taxon>Pentapetalae</taxon>
        <taxon>rosids</taxon>
        <taxon>fabids</taxon>
        <taxon>Fabales</taxon>
        <taxon>Quillajaceae</taxon>
        <taxon>Quillaja</taxon>
    </lineage>
</organism>
<feature type="region of interest" description="Disordered" evidence="1">
    <location>
        <begin position="95"/>
        <end position="121"/>
    </location>
</feature>
<dbReference type="GO" id="GO:0000290">
    <property type="term" value="P:deadenylation-dependent decapping of nuclear-transcribed mRNA"/>
    <property type="evidence" value="ECO:0007669"/>
    <property type="project" value="InterPro"/>
</dbReference>
<feature type="region of interest" description="Disordered" evidence="1">
    <location>
        <begin position="139"/>
        <end position="210"/>
    </location>
</feature>
<evidence type="ECO:0000313" key="3">
    <source>
        <dbReference type="Proteomes" id="UP001163823"/>
    </source>
</evidence>
<dbReference type="Proteomes" id="UP001163823">
    <property type="component" value="Chromosome 6"/>
</dbReference>
<comment type="caution">
    <text evidence="2">The sequence shown here is derived from an EMBL/GenBank/DDBJ whole genome shotgun (WGS) entry which is preliminary data.</text>
</comment>
<evidence type="ECO:0000313" key="2">
    <source>
        <dbReference type="EMBL" id="KAJ7964600.1"/>
    </source>
</evidence>
<feature type="region of interest" description="Disordered" evidence="1">
    <location>
        <begin position="788"/>
        <end position="812"/>
    </location>
</feature>
<evidence type="ECO:0000256" key="1">
    <source>
        <dbReference type="SAM" id="MobiDB-lite"/>
    </source>
</evidence>
<proteinExistence type="predicted"/>
<protein>
    <submittedName>
        <fullName evidence="2">Protein PAT1-like 1-like</fullName>
    </submittedName>
</protein>
<dbReference type="AlphaFoldDB" id="A0AAD7LWV1"/>
<dbReference type="EMBL" id="JARAOO010000006">
    <property type="protein sequence ID" value="KAJ7964600.1"/>
    <property type="molecule type" value="Genomic_DNA"/>
</dbReference>
<dbReference type="PANTHER" id="PTHR21551:SF24">
    <property type="entry name" value="PROTEIN PAT1 HOMOLOG 2"/>
    <property type="match status" value="1"/>
</dbReference>
<feature type="compositionally biased region" description="Basic residues" evidence="1">
    <location>
        <begin position="351"/>
        <end position="361"/>
    </location>
</feature>
<sequence length="824" mass="91269">MERSDSKDFRDLTESSSGNAFFDASQYEFFRQNVTEEVELGGLYDAEDKFPVLGSVDDEYRLFDREEGVALGSLSDVDDLTTTFAKLNKVVTGPRHPGVIGDRGSGSFSRESSSATDWAQDGEFNNWLDQQMIDMECAEEGKRWSSVPQPSAQFEESKPPLYRTSSYPQQQQVQRHFSSEPVSAPKSNFTSFPPPGSKSQYATPRHMNMSSLAGDPHFPFSAPNLSPLSNSNLHMGSFPQGLHYGRNIPHFANPNSSFNSGAQNLWVSHAGLLHGDHATLLNNMMQRQLPQQNRLVPPHLITPQQQLLQHRMHHPGQPSLAHFVAMQSQLHNAHPSSSHKALLGLTDMREPRHRSSRRGKHSMSFSHQGSDTSSQKSESGGIQFRSKHMTSEEIESILKMQHAATHSNDPYIDDYYHQACLAKKAAGSRLKHPFCPSHLRELPSRGRNSTEYSHLAGDALGRIPLSSIRRPRPLLEVEPPSSSGDGSSEQKLSEKPLHQEPMLAARVTIEDSLCLLLDIDDIDRLLQFNQPQDGGVQLRRRRQMLLEGMAASLQLVDPLGTSSHTVGLAPNDDLVFLRLVSLPKGRKLLSRFLQLLLPGSELSRIVCMAIFRHLRFLFGGLPSDTGAAETTNNLAKTVCTCVKGMDLRALSACLVAVVCSSEQPPLRPLGSTVGDGAAVILKSVLERATELLTDPHAASKCSMPNRALWQASFGEFFGLLTKYCLSKYETIMQSIFAQILPNTEVIDSEAAKSISQEMPVELLRASLPHTDEHQRKLLLEFGQKSRPITGFNTRKESNGQINSESGRTRDNSEGNLEALFSLVQ</sequence>
<accession>A0AAD7LWV1</accession>
<feature type="region of interest" description="Disordered" evidence="1">
    <location>
        <begin position="471"/>
        <end position="499"/>
    </location>
</feature>
<feature type="compositionally biased region" description="Polar residues" evidence="1">
    <location>
        <begin position="163"/>
        <end position="176"/>
    </location>
</feature>
<dbReference type="KEGG" id="qsa:O6P43_014390"/>
<feature type="compositionally biased region" description="Low complexity" evidence="1">
    <location>
        <begin position="105"/>
        <end position="114"/>
    </location>
</feature>
<feature type="region of interest" description="Disordered" evidence="1">
    <location>
        <begin position="347"/>
        <end position="389"/>
    </location>
</feature>
<dbReference type="GO" id="GO:0033962">
    <property type="term" value="P:P-body assembly"/>
    <property type="evidence" value="ECO:0007669"/>
    <property type="project" value="TreeGrafter"/>
</dbReference>
<feature type="compositionally biased region" description="Low complexity" evidence="1">
    <location>
        <begin position="471"/>
        <end position="489"/>
    </location>
</feature>
<keyword evidence="3" id="KW-1185">Reference proteome</keyword>
<dbReference type="PANTHER" id="PTHR21551">
    <property type="entry name" value="TOPOISOMERASE II-ASSOCIATED PROTEIN PAT1"/>
    <property type="match status" value="1"/>
</dbReference>
<reference evidence="2" key="1">
    <citation type="journal article" date="2023" name="Science">
        <title>Elucidation of the pathway for biosynthesis of saponin adjuvants from the soapbark tree.</title>
        <authorList>
            <person name="Reed J."/>
            <person name="Orme A."/>
            <person name="El-Demerdash A."/>
            <person name="Owen C."/>
            <person name="Martin L.B.B."/>
            <person name="Misra R.C."/>
            <person name="Kikuchi S."/>
            <person name="Rejzek M."/>
            <person name="Martin A.C."/>
            <person name="Harkess A."/>
            <person name="Leebens-Mack J."/>
            <person name="Louveau T."/>
            <person name="Stephenson M.J."/>
            <person name="Osbourn A."/>
        </authorList>
    </citation>
    <scope>NUCLEOTIDE SEQUENCE</scope>
    <source>
        <strain evidence="2">S10</strain>
    </source>
</reference>